<feature type="signal peptide" evidence="12">
    <location>
        <begin position="1"/>
        <end position="19"/>
    </location>
</feature>
<dbReference type="PROSITE" id="PS52016">
    <property type="entry name" value="TONB_DEPENDENT_REC_3"/>
    <property type="match status" value="1"/>
</dbReference>
<keyword evidence="7 10" id="KW-0472">Membrane</keyword>
<gene>
    <name evidence="15" type="ORF">GCM10011379_08590</name>
</gene>
<comment type="caution">
    <text evidence="15">The sequence shown here is derived from an EMBL/GenBank/DDBJ whole genome shotgun (WGS) entry which is preliminary data.</text>
</comment>
<keyword evidence="6 11" id="KW-0798">TonB box</keyword>
<feature type="domain" description="TonB-dependent receptor-like beta-barrel" evidence="13">
    <location>
        <begin position="200"/>
        <end position="622"/>
    </location>
</feature>
<evidence type="ECO:0000256" key="11">
    <source>
        <dbReference type="RuleBase" id="RU003357"/>
    </source>
</evidence>
<dbReference type="Proteomes" id="UP000627292">
    <property type="component" value="Unassembled WGS sequence"/>
</dbReference>
<evidence type="ECO:0000256" key="3">
    <source>
        <dbReference type="ARBA" id="ARBA00022452"/>
    </source>
</evidence>
<evidence type="ECO:0000256" key="12">
    <source>
        <dbReference type="SAM" id="SignalP"/>
    </source>
</evidence>
<dbReference type="AlphaFoldDB" id="A0A917ISM1"/>
<evidence type="ECO:0000313" key="15">
    <source>
        <dbReference type="EMBL" id="GGH60577.1"/>
    </source>
</evidence>
<dbReference type="InterPro" id="IPR037066">
    <property type="entry name" value="Plug_dom_sf"/>
</dbReference>
<dbReference type="GO" id="GO:0009279">
    <property type="term" value="C:cell outer membrane"/>
    <property type="evidence" value="ECO:0007669"/>
    <property type="project" value="UniProtKB-SubCell"/>
</dbReference>
<sequence>MKKHVLFILVLLSGAAATAQSVTKDTLIANTDLEDMVVTGTMKLSKRSASPIPVEVINHQFFKKNPAPSLFESVGMVNGVQPQLNCNVCNTGDIHINGMEGPYTMILIDGMPIVSSLSTVYGLSGIPNSIVDRIEIVKGPGSSLYGSEAMGGIINIITKNPENAPRISADVFTTSWQEHNADIGGKFRVGKAGVLAGISYFNYQNPLDKNGDGFTDVTLQNRVSVFNKWKLERKESRIASLAARYVYEDRWGGQMNWGKRWQGSDSVYGESINTRRWELIGMYQLPVPEKIMLQLSYNWHNQDSWYGTNPYFATQRVAFAQAYWDKEFGFQHNFLLGATYRYTYYDDNTPGTGTINGSNAPMKTPLPGVFVQDEWTINPMHTLLAGYRYDHDKTHGSVHSPRIAYKWSPNLRNTFRASFGTGFRVVNLFTEDHAALTGAREVVIAESLLPERSYNTNLNYVRKFAWNRTFLNLDITGFYSYFTNRITGDFDSDPSKIIYRNLNGHAISRGVSVNADATFPFPLKVMAGVTYMNVYQMANNNGKTEKSVQLHAPTWSGNVVATYTFPHNYIVDFTMRWNGPMRLPILPNDYRPEYSPLYCLANIQLTKKLHNQLEFYGGIKNLFNFIPTYALMRPFDPFDKYVNDPVNNPHNYTFETSYNYAPMQGIRFFAGIRYALR</sequence>
<dbReference type="Gene3D" id="2.40.170.20">
    <property type="entry name" value="TonB-dependent receptor, beta-barrel domain"/>
    <property type="match status" value="1"/>
</dbReference>
<dbReference type="RefSeq" id="WP_188950737.1">
    <property type="nucleotide sequence ID" value="NZ_BMIB01000001.1"/>
</dbReference>
<evidence type="ECO:0000256" key="4">
    <source>
        <dbReference type="ARBA" id="ARBA00022692"/>
    </source>
</evidence>
<evidence type="ECO:0000256" key="7">
    <source>
        <dbReference type="ARBA" id="ARBA00023136"/>
    </source>
</evidence>
<comment type="subcellular location">
    <subcellularLocation>
        <location evidence="1 10">Cell outer membrane</location>
        <topology evidence="1 10">Multi-pass membrane protein</topology>
    </subcellularLocation>
</comment>
<dbReference type="InterPro" id="IPR000531">
    <property type="entry name" value="Beta-barrel_TonB"/>
</dbReference>
<evidence type="ECO:0000256" key="10">
    <source>
        <dbReference type="PROSITE-ProRule" id="PRU01360"/>
    </source>
</evidence>
<protein>
    <submittedName>
        <fullName evidence="15">TonB-dependent receptor</fullName>
    </submittedName>
</protein>
<evidence type="ECO:0000256" key="9">
    <source>
        <dbReference type="ARBA" id="ARBA00023237"/>
    </source>
</evidence>
<dbReference type="InterPro" id="IPR039426">
    <property type="entry name" value="TonB-dep_rcpt-like"/>
</dbReference>
<evidence type="ECO:0000256" key="5">
    <source>
        <dbReference type="ARBA" id="ARBA00022729"/>
    </source>
</evidence>
<dbReference type="Pfam" id="PF00593">
    <property type="entry name" value="TonB_dep_Rec_b-barrel"/>
    <property type="match status" value="1"/>
</dbReference>
<keyword evidence="8 15" id="KW-0675">Receptor</keyword>
<keyword evidence="3 10" id="KW-1134">Transmembrane beta strand</keyword>
<dbReference type="SUPFAM" id="SSF56935">
    <property type="entry name" value="Porins"/>
    <property type="match status" value="1"/>
</dbReference>
<accession>A0A917ISM1</accession>
<keyword evidence="16" id="KW-1185">Reference proteome</keyword>
<evidence type="ECO:0000313" key="16">
    <source>
        <dbReference type="Proteomes" id="UP000627292"/>
    </source>
</evidence>
<evidence type="ECO:0000259" key="14">
    <source>
        <dbReference type="Pfam" id="PF07715"/>
    </source>
</evidence>
<dbReference type="GO" id="GO:0015344">
    <property type="term" value="F:siderophore uptake transmembrane transporter activity"/>
    <property type="evidence" value="ECO:0007669"/>
    <property type="project" value="TreeGrafter"/>
</dbReference>
<keyword evidence="9 10" id="KW-0998">Cell outer membrane</keyword>
<keyword evidence="5 12" id="KW-0732">Signal</keyword>
<feature type="chain" id="PRO_5036895388" evidence="12">
    <location>
        <begin position="20"/>
        <end position="677"/>
    </location>
</feature>
<organism evidence="15 16">
    <name type="scientific">Filimonas zeae</name>
    <dbReference type="NCBI Taxonomy" id="1737353"/>
    <lineage>
        <taxon>Bacteria</taxon>
        <taxon>Pseudomonadati</taxon>
        <taxon>Bacteroidota</taxon>
        <taxon>Chitinophagia</taxon>
        <taxon>Chitinophagales</taxon>
        <taxon>Chitinophagaceae</taxon>
        <taxon>Filimonas</taxon>
    </lineage>
</organism>
<dbReference type="Pfam" id="PF07715">
    <property type="entry name" value="Plug"/>
    <property type="match status" value="1"/>
</dbReference>
<dbReference type="EMBL" id="BMIB01000001">
    <property type="protein sequence ID" value="GGH60577.1"/>
    <property type="molecule type" value="Genomic_DNA"/>
</dbReference>
<name>A0A917ISM1_9BACT</name>
<dbReference type="Gene3D" id="2.170.130.10">
    <property type="entry name" value="TonB-dependent receptor, plug domain"/>
    <property type="match status" value="1"/>
</dbReference>
<keyword evidence="2 10" id="KW-0813">Transport</keyword>
<evidence type="ECO:0000256" key="6">
    <source>
        <dbReference type="ARBA" id="ARBA00023077"/>
    </source>
</evidence>
<reference evidence="15" key="1">
    <citation type="journal article" date="2014" name="Int. J. Syst. Evol. Microbiol.">
        <title>Complete genome sequence of Corynebacterium casei LMG S-19264T (=DSM 44701T), isolated from a smear-ripened cheese.</title>
        <authorList>
            <consortium name="US DOE Joint Genome Institute (JGI-PGF)"/>
            <person name="Walter F."/>
            <person name="Albersmeier A."/>
            <person name="Kalinowski J."/>
            <person name="Ruckert C."/>
        </authorList>
    </citation>
    <scope>NUCLEOTIDE SEQUENCE</scope>
    <source>
        <strain evidence="15">CGMCC 1.15290</strain>
    </source>
</reference>
<feature type="domain" description="TonB-dependent receptor plug" evidence="14">
    <location>
        <begin position="48"/>
        <end position="153"/>
    </location>
</feature>
<dbReference type="InterPro" id="IPR012910">
    <property type="entry name" value="Plug_dom"/>
</dbReference>
<evidence type="ECO:0000256" key="1">
    <source>
        <dbReference type="ARBA" id="ARBA00004571"/>
    </source>
</evidence>
<comment type="similarity">
    <text evidence="10 11">Belongs to the TonB-dependent receptor family.</text>
</comment>
<reference evidence="15" key="2">
    <citation type="submission" date="2020-09" db="EMBL/GenBank/DDBJ databases">
        <authorList>
            <person name="Sun Q."/>
            <person name="Zhou Y."/>
        </authorList>
    </citation>
    <scope>NUCLEOTIDE SEQUENCE</scope>
    <source>
        <strain evidence="15">CGMCC 1.15290</strain>
    </source>
</reference>
<dbReference type="InterPro" id="IPR036942">
    <property type="entry name" value="Beta-barrel_TonB_sf"/>
</dbReference>
<proteinExistence type="inferred from homology"/>
<evidence type="ECO:0000259" key="13">
    <source>
        <dbReference type="Pfam" id="PF00593"/>
    </source>
</evidence>
<dbReference type="GO" id="GO:0044718">
    <property type="term" value="P:siderophore transmembrane transport"/>
    <property type="evidence" value="ECO:0007669"/>
    <property type="project" value="TreeGrafter"/>
</dbReference>
<evidence type="ECO:0000256" key="8">
    <source>
        <dbReference type="ARBA" id="ARBA00023170"/>
    </source>
</evidence>
<evidence type="ECO:0000256" key="2">
    <source>
        <dbReference type="ARBA" id="ARBA00022448"/>
    </source>
</evidence>
<keyword evidence="4 10" id="KW-0812">Transmembrane</keyword>
<dbReference type="PANTHER" id="PTHR30069">
    <property type="entry name" value="TONB-DEPENDENT OUTER MEMBRANE RECEPTOR"/>
    <property type="match status" value="1"/>
</dbReference>
<dbReference type="PANTHER" id="PTHR30069:SF29">
    <property type="entry name" value="HEMOGLOBIN AND HEMOGLOBIN-HAPTOGLOBIN-BINDING PROTEIN 1-RELATED"/>
    <property type="match status" value="1"/>
</dbReference>